<evidence type="ECO:0000256" key="4">
    <source>
        <dbReference type="ARBA" id="ARBA00023136"/>
    </source>
</evidence>
<feature type="transmembrane region" description="Helical" evidence="7">
    <location>
        <begin position="109"/>
        <end position="129"/>
    </location>
</feature>
<evidence type="ECO:0000256" key="6">
    <source>
        <dbReference type="SAM" id="MobiDB-lite"/>
    </source>
</evidence>
<feature type="transmembrane region" description="Helical" evidence="7">
    <location>
        <begin position="444"/>
        <end position="466"/>
    </location>
</feature>
<evidence type="ECO:0000313" key="10">
    <source>
        <dbReference type="Proteomes" id="UP001287356"/>
    </source>
</evidence>
<comment type="similarity">
    <text evidence="5">Belongs to the major facilitator superfamily. CAR1 family.</text>
</comment>
<dbReference type="Proteomes" id="UP001287356">
    <property type="component" value="Unassembled WGS sequence"/>
</dbReference>
<protein>
    <submittedName>
        <fullName evidence="9">Major facilitator superfamily domain-containing protein</fullName>
    </submittedName>
</protein>
<dbReference type="EMBL" id="JAULSN010000002">
    <property type="protein sequence ID" value="KAK3380493.1"/>
    <property type="molecule type" value="Genomic_DNA"/>
</dbReference>
<sequence length="517" mass="54392">MTMTATTDETQPLLLRAAATNNPAAPNAIGAGGSATTAPQSAADSESTVVDFDPCGDPDNPLEWPAAFRWSVVLMLAMTAFTVTFTCISVVPLANEIGRDLGGDARSKAASVLLVTIWELGEAAGPLLIAPLSEMVGRYRVVNTANALFIVATLLAATSASLPQFVAARMLTGLAVATNVLSPAIVGDIFVSEQRGGALSLVFLAPLLGGAVGPAISGAIAERAGWRAVVWLSAALAVLCELLFLTFFRETYKVTILRRRAARLARESGKPFRTEFDGEEESGGGSGGLGRLRDAMLRPVTVLAGSSVLVIVCLYGSVCFAYYYVITVTLADILRDVYHLPPVQAGLCFITVSLGSAVAVFACNRSLDPIYIRLRDANKGVGQPEHRLPVAIGGAFVMPATVAAYGWAAALHLPLPALLASMAVLGAALMFTMIPLMAYVVDAFGLYSASAMTGVIVVRCLVGTFLPLTTAPLVDNFGYGWGFTVFAALSFAIAPVPALVMRYGARWRQKSEYTRDQ</sequence>
<evidence type="ECO:0000256" key="1">
    <source>
        <dbReference type="ARBA" id="ARBA00004141"/>
    </source>
</evidence>
<comment type="caution">
    <text evidence="9">The sequence shown here is derived from an EMBL/GenBank/DDBJ whole genome shotgun (WGS) entry which is preliminary data.</text>
</comment>
<keyword evidence="2 7" id="KW-0812">Transmembrane</keyword>
<dbReference type="FunFam" id="1.20.1250.20:FF:000509">
    <property type="entry name" value="MFS general substrate transporter"/>
    <property type="match status" value="1"/>
</dbReference>
<feature type="transmembrane region" description="Helical" evidence="7">
    <location>
        <begin position="198"/>
        <end position="216"/>
    </location>
</feature>
<dbReference type="GO" id="GO:0016020">
    <property type="term" value="C:membrane"/>
    <property type="evidence" value="ECO:0007669"/>
    <property type="project" value="UniProtKB-SubCell"/>
</dbReference>
<evidence type="ECO:0000259" key="8">
    <source>
        <dbReference type="PROSITE" id="PS50850"/>
    </source>
</evidence>
<evidence type="ECO:0000256" key="7">
    <source>
        <dbReference type="SAM" id="Phobius"/>
    </source>
</evidence>
<proteinExistence type="inferred from homology"/>
<feature type="transmembrane region" description="Helical" evidence="7">
    <location>
        <begin position="228"/>
        <end position="248"/>
    </location>
</feature>
<dbReference type="GO" id="GO:0022857">
    <property type="term" value="F:transmembrane transporter activity"/>
    <property type="evidence" value="ECO:0007669"/>
    <property type="project" value="InterPro"/>
</dbReference>
<name>A0AAE0NFD4_9PEZI</name>
<feature type="transmembrane region" description="Helical" evidence="7">
    <location>
        <begin position="478"/>
        <end position="500"/>
    </location>
</feature>
<dbReference type="InterPro" id="IPR036259">
    <property type="entry name" value="MFS_trans_sf"/>
</dbReference>
<feature type="transmembrane region" description="Helical" evidence="7">
    <location>
        <begin position="415"/>
        <end position="437"/>
    </location>
</feature>
<gene>
    <name evidence="9" type="ORF">B0T24DRAFT_196256</name>
</gene>
<evidence type="ECO:0000256" key="2">
    <source>
        <dbReference type="ARBA" id="ARBA00022692"/>
    </source>
</evidence>
<feature type="transmembrane region" description="Helical" evidence="7">
    <location>
        <begin position="72"/>
        <end position="94"/>
    </location>
</feature>
<evidence type="ECO:0000313" key="9">
    <source>
        <dbReference type="EMBL" id="KAK3380493.1"/>
    </source>
</evidence>
<reference evidence="9" key="1">
    <citation type="journal article" date="2023" name="Mol. Phylogenet. Evol.">
        <title>Genome-scale phylogeny and comparative genomics of the fungal order Sordariales.</title>
        <authorList>
            <person name="Hensen N."/>
            <person name="Bonometti L."/>
            <person name="Westerberg I."/>
            <person name="Brannstrom I.O."/>
            <person name="Guillou S."/>
            <person name="Cros-Aarteil S."/>
            <person name="Calhoun S."/>
            <person name="Haridas S."/>
            <person name="Kuo A."/>
            <person name="Mondo S."/>
            <person name="Pangilinan J."/>
            <person name="Riley R."/>
            <person name="LaButti K."/>
            <person name="Andreopoulos B."/>
            <person name="Lipzen A."/>
            <person name="Chen C."/>
            <person name="Yan M."/>
            <person name="Daum C."/>
            <person name="Ng V."/>
            <person name="Clum A."/>
            <person name="Steindorff A."/>
            <person name="Ohm R.A."/>
            <person name="Martin F."/>
            <person name="Silar P."/>
            <person name="Natvig D.O."/>
            <person name="Lalanne C."/>
            <person name="Gautier V."/>
            <person name="Ament-Velasquez S.L."/>
            <person name="Kruys A."/>
            <person name="Hutchinson M.I."/>
            <person name="Powell A.J."/>
            <person name="Barry K."/>
            <person name="Miller A.N."/>
            <person name="Grigoriev I.V."/>
            <person name="Debuchy R."/>
            <person name="Gladieux P."/>
            <person name="Hiltunen Thoren M."/>
            <person name="Johannesson H."/>
        </authorList>
    </citation>
    <scope>NUCLEOTIDE SEQUENCE</scope>
    <source>
        <strain evidence="9">CBS 958.72</strain>
    </source>
</reference>
<feature type="transmembrane region" description="Helical" evidence="7">
    <location>
        <begin position="388"/>
        <end position="409"/>
    </location>
</feature>
<keyword evidence="4 7" id="KW-0472">Membrane</keyword>
<dbReference type="Pfam" id="PF07690">
    <property type="entry name" value="MFS_1"/>
    <property type="match status" value="1"/>
</dbReference>
<keyword evidence="10" id="KW-1185">Reference proteome</keyword>
<accession>A0AAE0NFD4</accession>
<evidence type="ECO:0000256" key="5">
    <source>
        <dbReference type="ARBA" id="ARBA00038347"/>
    </source>
</evidence>
<feature type="transmembrane region" description="Helical" evidence="7">
    <location>
        <begin position="141"/>
        <end position="160"/>
    </location>
</feature>
<feature type="region of interest" description="Disordered" evidence="6">
    <location>
        <begin position="25"/>
        <end position="49"/>
    </location>
</feature>
<dbReference type="InterPro" id="IPR020846">
    <property type="entry name" value="MFS_dom"/>
</dbReference>
<feature type="transmembrane region" description="Helical" evidence="7">
    <location>
        <begin position="344"/>
        <end position="367"/>
    </location>
</feature>
<keyword evidence="3 7" id="KW-1133">Transmembrane helix</keyword>
<feature type="transmembrane region" description="Helical" evidence="7">
    <location>
        <begin position="300"/>
        <end position="324"/>
    </location>
</feature>
<dbReference type="AlphaFoldDB" id="A0AAE0NFD4"/>
<dbReference type="PANTHER" id="PTHR23502">
    <property type="entry name" value="MAJOR FACILITATOR SUPERFAMILY"/>
    <property type="match status" value="1"/>
</dbReference>
<dbReference type="Gene3D" id="1.20.1250.20">
    <property type="entry name" value="MFS general substrate transporter like domains"/>
    <property type="match status" value="1"/>
</dbReference>
<reference evidence="9" key="2">
    <citation type="submission" date="2023-06" db="EMBL/GenBank/DDBJ databases">
        <authorList>
            <consortium name="Lawrence Berkeley National Laboratory"/>
            <person name="Haridas S."/>
            <person name="Hensen N."/>
            <person name="Bonometti L."/>
            <person name="Westerberg I."/>
            <person name="Brannstrom I.O."/>
            <person name="Guillou S."/>
            <person name="Cros-Aarteil S."/>
            <person name="Calhoun S."/>
            <person name="Kuo A."/>
            <person name="Mondo S."/>
            <person name="Pangilinan J."/>
            <person name="Riley R."/>
            <person name="Labutti K."/>
            <person name="Andreopoulos B."/>
            <person name="Lipzen A."/>
            <person name="Chen C."/>
            <person name="Yanf M."/>
            <person name="Daum C."/>
            <person name="Ng V."/>
            <person name="Clum A."/>
            <person name="Steindorff A."/>
            <person name="Ohm R."/>
            <person name="Martin F."/>
            <person name="Silar P."/>
            <person name="Natvig D."/>
            <person name="Lalanne C."/>
            <person name="Gautier V."/>
            <person name="Ament-Velasquez S.L."/>
            <person name="Kruys A."/>
            <person name="Hutchinson M.I."/>
            <person name="Powell A.J."/>
            <person name="Barry K."/>
            <person name="Miller A.N."/>
            <person name="Grigoriev I.V."/>
            <person name="Debuchy R."/>
            <person name="Gladieux P."/>
            <person name="Thoren M.H."/>
            <person name="Johannesson H."/>
        </authorList>
    </citation>
    <scope>NUCLEOTIDE SEQUENCE</scope>
    <source>
        <strain evidence="9">CBS 958.72</strain>
    </source>
</reference>
<feature type="transmembrane region" description="Helical" evidence="7">
    <location>
        <begin position="166"/>
        <end position="186"/>
    </location>
</feature>
<evidence type="ECO:0000256" key="3">
    <source>
        <dbReference type="ARBA" id="ARBA00022989"/>
    </source>
</evidence>
<dbReference type="PANTHER" id="PTHR23502:SF163">
    <property type="entry name" value="MAJOR FACILITATOR SUPERFAMILY (MFS) PROFILE DOMAIN-CONTAINING PROTEIN"/>
    <property type="match status" value="1"/>
</dbReference>
<feature type="domain" description="Major facilitator superfamily (MFS) profile" evidence="8">
    <location>
        <begin position="72"/>
        <end position="505"/>
    </location>
</feature>
<feature type="compositionally biased region" description="Polar residues" evidence="6">
    <location>
        <begin position="36"/>
        <end position="48"/>
    </location>
</feature>
<organism evidence="9 10">
    <name type="scientific">Lasiosphaeria ovina</name>
    <dbReference type="NCBI Taxonomy" id="92902"/>
    <lineage>
        <taxon>Eukaryota</taxon>
        <taxon>Fungi</taxon>
        <taxon>Dikarya</taxon>
        <taxon>Ascomycota</taxon>
        <taxon>Pezizomycotina</taxon>
        <taxon>Sordariomycetes</taxon>
        <taxon>Sordariomycetidae</taxon>
        <taxon>Sordariales</taxon>
        <taxon>Lasiosphaeriaceae</taxon>
        <taxon>Lasiosphaeria</taxon>
    </lineage>
</organism>
<dbReference type="InterPro" id="IPR011701">
    <property type="entry name" value="MFS"/>
</dbReference>
<comment type="subcellular location">
    <subcellularLocation>
        <location evidence="1">Membrane</location>
        <topology evidence="1">Multi-pass membrane protein</topology>
    </subcellularLocation>
</comment>
<dbReference type="PROSITE" id="PS50850">
    <property type="entry name" value="MFS"/>
    <property type="match status" value="1"/>
</dbReference>
<dbReference type="SUPFAM" id="SSF103473">
    <property type="entry name" value="MFS general substrate transporter"/>
    <property type="match status" value="1"/>
</dbReference>